<dbReference type="PANTHER" id="PTHR47961:SF6">
    <property type="entry name" value="DNA-DIRECTED DNA POLYMERASE"/>
    <property type="match status" value="1"/>
</dbReference>
<evidence type="ECO:0000313" key="7">
    <source>
        <dbReference type="EMBL" id="SJN41778.1"/>
    </source>
</evidence>
<accession>A0A1R4KC13</accession>
<dbReference type="SMART" id="SM00490">
    <property type="entry name" value="HELICc"/>
    <property type="match status" value="1"/>
</dbReference>
<dbReference type="Pfam" id="PF00270">
    <property type="entry name" value="DEAD"/>
    <property type="match status" value="1"/>
</dbReference>
<evidence type="ECO:0000256" key="2">
    <source>
        <dbReference type="ARBA" id="ARBA00022801"/>
    </source>
</evidence>
<dbReference type="InterPro" id="IPR027417">
    <property type="entry name" value="P-loop_NTPase"/>
</dbReference>
<dbReference type="CDD" id="cd17921">
    <property type="entry name" value="DEXHc_Ski2"/>
    <property type="match status" value="1"/>
</dbReference>
<dbReference type="Gene3D" id="3.40.50.300">
    <property type="entry name" value="P-loop containing nucleotide triphosphate hydrolases"/>
    <property type="match status" value="2"/>
</dbReference>
<dbReference type="InterPro" id="IPR050474">
    <property type="entry name" value="Hel308_SKI2-like"/>
</dbReference>
<name>A0A1R4KC13_9MICO</name>
<dbReference type="GO" id="GO:0016787">
    <property type="term" value="F:hydrolase activity"/>
    <property type="evidence" value="ECO:0007669"/>
    <property type="project" value="UniProtKB-KW"/>
</dbReference>
<keyword evidence="3" id="KW-0347">Helicase</keyword>
<dbReference type="PANTHER" id="PTHR47961">
    <property type="entry name" value="DNA POLYMERASE THETA, PUTATIVE (AFU_ORTHOLOGUE AFUA_1G05260)-RELATED"/>
    <property type="match status" value="1"/>
</dbReference>
<gene>
    <name evidence="7" type="ORF">FM104_11630</name>
</gene>
<dbReference type="InterPro" id="IPR001650">
    <property type="entry name" value="Helicase_C-like"/>
</dbReference>
<evidence type="ECO:0000259" key="6">
    <source>
        <dbReference type="PROSITE" id="PS51194"/>
    </source>
</evidence>
<feature type="domain" description="Helicase C-terminal" evidence="6">
    <location>
        <begin position="549"/>
        <end position="754"/>
    </location>
</feature>
<evidence type="ECO:0000256" key="1">
    <source>
        <dbReference type="ARBA" id="ARBA00022741"/>
    </source>
</evidence>
<dbReference type="GO" id="GO:0005524">
    <property type="term" value="F:ATP binding"/>
    <property type="evidence" value="ECO:0007669"/>
    <property type="project" value="UniProtKB-KW"/>
</dbReference>
<keyword evidence="1" id="KW-0547">Nucleotide-binding</keyword>
<dbReference type="PROSITE" id="PS51192">
    <property type="entry name" value="HELICASE_ATP_BIND_1"/>
    <property type="match status" value="1"/>
</dbReference>
<dbReference type="Proteomes" id="UP000196320">
    <property type="component" value="Unassembled WGS sequence"/>
</dbReference>
<evidence type="ECO:0000259" key="5">
    <source>
        <dbReference type="PROSITE" id="PS51192"/>
    </source>
</evidence>
<dbReference type="GO" id="GO:0003676">
    <property type="term" value="F:nucleic acid binding"/>
    <property type="evidence" value="ECO:0007669"/>
    <property type="project" value="InterPro"/>
</dbReference>
<keyword evidence="4" id="KW-0067">ATP-binding</keyword>
<dbReference type="AlphaFoldDB" id="A0A1R4KC13"/>
<dbReference type="EMBL" id="FUKO01000029">
    <property type="protein sequence ID" value="SJN41778.1"/>
    <property type="molecule type" value="Genomic_DNA"/>
</dbReference>
<dbReference type="SMART" id="SM00487">
    <property type="entry name" value="DEXDc"/>
    <property type="match status" value="1"/>
</dbReference>
<keyword evidence="8" id="KW-1185">Reference proteome</keyword>
<feature type="domain" description="Helicase ATP-binding" evidence="5">
    <location>
        <begin position="313"/>
        <end position="485"/>
    </location>
</feature>
<proteinExistence type="predicted"/>
<reference evidence="7 8" key="1">
    <citation type="submission" date="2017-02" db="EMBL/GenBank/DDBJ databases">
        <authorList>
            <person name="Peterson S.W."/>
        </authorList>
    </citation>
    <scope>NUCLEOTIDE SEQUENCE [LARGE SCALE GENOMIC DNA]</scope>
    <source>
        <strain evidence="7 8">B Mb 05.01</strain>
    </source>
</reference>
<dbReference type="OrthoDB" id="9815222at2"/>
<dbReference type="GO" id="GO:0004386">
    <property type="term" value="F:helicase activity"/>
    <property type="evidence" value="ECO:0007669"/>
    <property type="project" value="UniProtKB-KW"/>
</dbReference>
<dbReference type="SUPFAM" id="SSF52540">
    <property type="entry name" value="P-loop containing nucleoside triphosphate hydrolases"/>
    <property type="match status" value="1"/>
</dbReference>
<evidence type="ECO:0000313" key="8">
    <source>
        <dbReference type="Proteomes" id="UP000196320"/>
    </source>
</evidence>
<protein>
    <recommendedName>
        <fullName evidence="9">DEAD/DEAH box helicase</fullName>
    </recommendedName>
</protein>
<dbReference type="InterPro" id="IPR011545">
    <property type="entry name" value="DEAD/DEAH_box_helicase_dom"/>
</dbReference>
<keyword evidence="2" id="KW-0378">Hydrolase</keyword>
<organism evidence="7 8">
    <name type="scientific">Microbacterium esteraromaticum</name>
    <dbReference type="NCBI Taxonomy" id="57043"/>
    <lineage>
        <taxon>Bacteria</taxon>
        <taxon>Bacillati</taxon>
        <taxon>Actinomycetota</taxon>
        <taxon>Actinomycetes</taxon>
        <taxon>Micrococcales</taxon>
        <taxon>Microbacteriaceae</taxon>
        <taxon>Microbacterium</taxon>
    </lineage>
</organism>
<dbReference type="Pfam" id="PF00271">
    <property type="entry name" value="Helicase_C"/>
    <property type="match status" value="1"/>
</dbReference>
<dbReference type="InterPro" id="IPR014001">
    <property type="entry name" value="Helicase_ATP-bd"/>
</dbReference>
<evidence type="ECO:0008006" key="9">
    <source>
        <dbReference type="Google" id="ProtNLM"/>
    </source>
</evidence>
<dbReference type="PROSITE" id="PS51194">
    <property type="entry name" value="HELICASE_CTER"/>
    <property type="match status" value="1"/>
</dbReference>
<sequence length="1164" mass="127248">MPGRVEDLETAIDRATASGFRGRLLARGEARAMIWRDGALPEDAPPFDVLLSHDLLSYGYALLEHGLELSDLEGSAEVSRRAFENAASAIESVIARGEATPELSFHRVVAAAGFHLARYSARAYSLLAATRNDQNVSPTERSLVLLMLRDLDTLTRLVSGSRADDKASDASLAEELRSTLDPDNGNDDLEGGADVLDVVDTAMTDAFMGAISVAMLAFERGEPALLTDAIARLEVGMRGAAALSMVPQWWCHRLAIHLLRGLWESSFHVVLPTGPGNGDAGDWDRLRATFIASLFRRRRSEIDLWPSQLEAASRVLNTQDNLVLSLPTSAGKTRIAELCILATLAEGKRVVFVTPLRALSAQTETALEHTFVPLGKTISSLYGTTGVSDVDESILQERDIVVSTPEKLDFALRNDPGLLNDVGLIVLDEGHMIGANEREVRYEVQIQRLLRRPDAKTRRIICLSAILPEGDEVKDFVGWLTDDEPDGLISSDWRPTILRYGEVVWREDNARLNITVGGEEPYVPRFLTAEIVPSKQRKLPFPKDAQELTLATALRLVDDGQTVLVFCPLKTSVNAFAKLVVKLARQGALRNVFDGDPTVLNTALSIGEEWFGADHPLLACLRMGVAIHHGSLPGPYRKEVEKLLQQGELKITISSPTLAQGLNLSASALVVHSLWRNRKIIDAAEFRNIVGRAGRAFVDSSGLVVHPMFEPTRRARQNWQQLVEDSQLRDMQSGLVRLLTTMLKRMSDSLGEVDWDDFTEYVTGLADWSFPAIAAEDEETASEAMKIWPGQLASLDCAILGLLSDSSVTEQDLGAALDAVLASSLWARTVARYQEPVRNALRTGLVARAGVIWRTTTPDQRRGYYLAGVGLATGRDLDSNAEQLNRHLQIAEAAIQLGMDDEAIDAITRFARIVLDIFPFTPKTRPDNWEEILVGWLRGRPVADIAADDSLETAEFIEDTLAYRLPWALEAVRVRAAAHPTPDAFPWDLSSPETGLSVAAVEAGTLNRAASTLMRAGFASRSGALAAVESTGAEFSTLGGLHEWMTSDATQLAAGDTAWPTLTTHELWMSFATRTVTSRQRTWVHEVHESIVTWIQDFQPGSGEPYRALPHADGTTVIESADGRQVGVLVAHLNPRRQGLLKVTGTGVGGVVELDYRGPSDLFA</sequence>
<evidence type="ECO:0000256" key="3">
    <source>
        <dbReference type="ARBA" id="ARBA00022806"/>
    </source>
</evidence>
<evidence type="ECO:0000256" key="4">
    <source>
        <dbReference type="ARBA" id="ARBA00022840"/>
    </source>
</evidence>